<organism evidence="5 6">
    <name type="scientific">Branchiostoma floridae</name>
    <name type="common">Florida lancelet</name>
    <name type="synonym">Amphioxus</name>
    <dbReference type="NCBI Taxonomy" id="7739"/>
    <lineage>
        <taxon>Eukaryota</taxon>
        <taxon>Metazoa</taxon>
        <taxon>Chordata</taxon>
        <taxon>Cephalochordata</taxon>
        <taxon>Leptocardii</taxon>
        <taxon>Amphioxiformes</taxon>
        <taxon>Branchiostomatidae</taxon>
        <taxon>Branchiostoma</taxon>
    </lineage>
</organism>
<feature type="coiled-coil region" evidence="2">
    <location>
        <begin position="477"/>
        <end position="504"/>
    </location>
</feature>
<reference evidence="5" key="1">
    <citation type="journal article" date="2020" name="Nat. Ecol. Evol.">
        <title>Deeply conserved synteny resolves early events in vertebrate evolution.</title>
        <authorList>
            <person name="Simakov O."/>
            <person name="Marletaz F."/>
            <person name="Yue J.X."/>
            <person name="O'Connell B."/>
            <person name="Jenkins J."/>
            <person name="Brandt A."/>
            <person name="Calef R."/>
            <person name="Tung C.H."/>
            <person name="Huang T.K."/>
            <person name="Schmutz J."/>
            <person name="Satoh N."/>
            <person name="Yu J.K."/>
            <person name="Putnam N.H."/>
            <person name="Green R.E."/>
            <person name="Rokhsar D.S."/>
        </authorList>
    </citation>
    <scope>NUCLEOTIDE SEQUENCE [LARGE SCALE GENOMIC DNA]</scope>
    <source>
        <strain evidence="5">S238N-H82</strain>
    </source>
</reference>
<dbReference type="Pfam" id="PF02862">
    <property type="entry name" value="DDHD"/>
    <property type="match status" value="1"/>
</dbReference>
<dbReference type="InterPro" id="IPR004177">
    <property type="entry name" value="DDHD_dom"/>
</dbReference>
<dbReference type="RefSeq" id="XP_035693063.1">
    <property type="nucleotide sequence ID" value="XM_035837170.1"/>
</dbReference>
<evidence type="ECO:0000313" key="6">
    <source>
        <dbReference type="RefSeq" id="XP_035693063.1"/>
    </source>
</evidence>
<feature type="region of interest" description="Disordered" evidence="3">
    <location>
        <begin position="34"/>
        <end position="102"/>
    </location>
</feature>
<feature type="compositionally biased region" description="Low complexity" evidence="3">
    <location>
        <begin position="631"/>
        <end position="642"/>
    </location>
</feature>
<dbReference type="SMART" id="SM01127">
    <property type="entry name" value="DDHD"/>
    <property type="match status" value="1"/>
</dbReference>
<protein>
    <submittedName>
        <fullName evidence="6">Phospholipase DDHD1-like isoform X1</fullName>
    </submittedName>
</protein>
<dbReference type="InterPro" id="IPR057826">
    <property type="entry name" value="WWE_C20G8.02"/>
</dbReference>
<dbReference type="GO" id="GO:0046872">
    <property type="term" value="F:metal ion binding"/>
    <property type="evidence" value="ECO:0007669"/>
    <property type="project" value="InterPro"/>
</dbReference>
<accession>A0A9J7M2D1</accession>
<dbReference type="KEGG" id="bfo:118427130"/>
<dbReference type="PANTHER" id="PTHR23509">
    <property type="entry name" value="PA-PL1 PHOSPHOLIPASE FAMILY"/>
    <property type="match status" value="1"/>
</dbReference>
<dbReference type="Proteomes" id="UP000001554">
    <property type="component" value="Chromosome 1"/>
</dbReference>
<feature type="domain" description="DDHD" evidence="4">
    <location>
        <begin position="513"/>
        <end position="802"/>
    </location>
</feature>
<dbReference type="GeneID" id="118427130"/>
<keyword evidence="5" id="KW-1185">Reference proteome</keyword>
<name>A0A9J7M2D1_BRAFL</name>
<dbReference type="AlphaFoldDB" id="A0A9J7M2D1"/>
<evidence type="ECO:0000313" key="5">
    <source>
        <dbReference type="Proteomes" id="UP000001554"/>
    </source>
</evidence>
<evidence type="ECO:0000256" key="3">
    <source>
        <dbReference type="SAM" id="MobiDB-lite"/>
    </source>
</evidence>
<feature type="region of interest" description="Disordered" evidence="3">
    <location>
        <begin position="611"/>
        <end position="654"/>
    </location>
</feature>
<keyword evidence="2" id="KW-0175">Coiled coil</keyword>
<evidence type="ECO:0000256" key="1">
    <source>
        <dbReference type="ARBA" id="ARBA00038464"/>
    </source>
</evidence>
<evidence type="ECO:0000259" key="4">
    <source>
        <dbReference type="PROSITE" id="PS51043"/>
    </source>
</evidence>
<dbReference type="Pfam" id="PF23463">
    <property type="entry name" value="WWE_2"/>
    <property type="match status" value="1"/>
</dbReference>
<dbReference type="InterPro" id="IPR058055">
    <property type="entry name" value="PA-PLA1"/>
</dbReference>
<dbReference type="PANTHER" id="PTHR23509:SF48">
    <property type="entry name" value="INTRACELLULAR PHOSPHOLIPASE A1"/>
    <property type="match status" value="1"/>
</dbReference>
<dbReference type="GO" id="GO:0005737">
    <property type="term" value="C:cytoplasm"/>
    <property type="evidence" value="ECO:0000318"/>
    <property type="project" value="GO_Central"/>
</dbReference>
<dbReference type="GO" id="GO:0004620">
    <property type="term" value="F:phospholipase activity"/>
    <property type="evidence" value="ECO:0000318"/>
    <property type="project" value="GO_Central"/>
</dbReference>
<evidence type="ECO:0000256" key="2">
    <source>
        <dbReference type="SAM" id="Coils"/>
    </source>
</evidence>
<comment type="similarity">
    <text evidence="1">Belongs to the PA-PLA1 family.</text>
</comment>
<dbReference type="OrthoDB" id="431378at2759"/>
<reference evidence="6" key="2">
    <citation type="submission" date="2025-08" db="UniProtKB">
        <authorList>
            <consortium name="RefSeq"/>
        </authorList>
    </citation>
    <scope>IDENTIFICATION</scope>
    <source>
        <strain evidence="6">S238N-H82</strain>
        <tissue evidence="6">Testes</tissue>
    </source>
</reference>
<gene>
    <name evidence="6" type="primary">LOC118427130</name>
</gene>
<dbReference type="PROSITE" id="PS51043">
    <property type="entry name" value="DDHD"/>
    <property type="match status" value="1"/>
</dbReference>
<proteinExistence type="inferred from homology"/>
<sequence length="813" mass="91427">MEYPSPGDQFGDRDSGEGVWRPMVAMGRNYRQQAAFDDSDPYGLEMAQQYEDERPPAYNPEVIDLTESPVRQSPARPPRPPRPAVPPRPGLPSASANVSTTQDVVTDLRPEEVRWFYETEEPGKKPQWEPFIGYDSLRIETKYRQVHFHQGNTPPEEKVDLIVVRGGVHEVCVATKHCYPIYWSGKPIKVLRGQWFHDGTWQPVEEDIAAQLETEHLGKWRGQRVPLHSSPTKQQTVLNVRFQDSHVDWYSPSEVFLFSDSKTSRGIRFVGKKLGISKATTSGTKLHRGYRYEAKMDDKPSDITHLVLVIHGIGQKMDTGRIIKCVADLRQAASKIQESHFPHLPDDQRVEFLPVEWRSGLTLDGGIVESITPDKIRGLREVLNASAMDIMYYMSPLYRNEITRCLQQELNRIYQEFCTRNPYFQPKGGKVSLLAHSLGSVITYDIMTGWSPIQQYDQYLSHEKTEHPDLVQVALGQEQLVSEVKRARQQLEDLEKKLMASSTYALSSRPPALRFDVENFFCLGSPLAVFLCLRGVRAQGVGTLEHIIPANLCKRLFNIFHPADPVAYRIEPLILRHYAGIQPQLIHNYSQSALPLYYDIKPVAFKKAKEQQMVDKGASTGQENGNGAGSGSSTPLESSSPLHTAEVADGKKDQESTLVQGALSLWSKWSGRSDAPKELQVLLEGELESGGPAVSFSSMDGLVDSTVSFPLAGYRYSGIVEFLCLHVLSWPLKLAQTHLPDTVSISLRAITEMACGYENFLDEKAWQNFTTVTRKLTSPPPSQLLKWYSPNTSPSVFVSFVNLRLTNVSVLTI</sequence>
<feature type="compositionally biased region" description="Pro residues" evidence="3">
    <location>
        <begin position="75"/>
        <end position="90"/>
    </location>
</feature>